<evidence type="ECO:0000313" key="3">
    <source>
        <dbReference type="EMBL" id="VFK22835.1"/>
    </source>
</evidence>
<feature type="domain" description="Thoeris protein ThsB TIR-like" evidence="2">
    <location>
        <begin position="14"/>
        <end position="113"/>
    </location>
</feature>
<evidence type="ECO:0000256" key="1">
    <source>
        <dbReference type="SAM" id="MobiDB-lite"/>
    </source>
</evidence>
<evidence type="ECO:0000259" key="2">
    <source>
        <dbReference type="Pfam" id="PF08937"/>
    </source>
</evidence>
<dbReference type="Gene3D" id="3.40.50.11200">
    <property type="match status" value="1"/>
</dbReference>
<feature type="compositionally biased region" description="Polar residues" evidence="1">
    <location>
        <begin position="164"/>
        <end position="176"/>
    </location>
</feature>
<proteinExistence type="predicted"/>
<protein>
    <submittedName>
        <fullName evidence="3">MTH538 TIR-like domain (DUF1863)</fullName>
    </submittedName>
</protein>
<dbReference type="InterPro" id="IPR015032">
    <property type="entry name" value="ThsB__TIR-like_domain"/>
</dbReference>
<evidence type="ECO:0000313" key="4">
    <source>
        <dbReference type="EMBL" id="VFK35426.1"/>
    </source>
</evidence>
<organism evidence="3">
    <name type="scientific">Candidatus Kentrum sp. LPFa</name>
    <dbReference type="NCBI Taxonomy" id="2126335"/>
    <lineage>
        <taxon>Bacteria</taxon>
        <taxon>Pseudomonadati</taxon>
        <taxon>Pseudomonadota</taxon>
        <taxon>Gammaproteobacteria</taxon>
        <taxon>Candidatus Kentrum</taxon>
    </lineage>
</organism>
<sequence>MNLLYTNQTRHKVFVSYHHLNDQGYRNLFEGLFADIHDIMVSKSVQIGNIDPSLQTETIRQKIRDDYLRDSTVTVVLVGAETWKRKHVDWEIGSSIRDTEYNPRSGLLGILLPTYPTNYFPYTIPPRLYDNIQCGFAKIYGWSENPYEVQNWIHEAFQRRNEINPDNSRQSFANNRSGDRWWP</sequence>
<name>A0A450X0N4_9GAMM</name>
<dbReference type="Pfam" id="PF08937">
    <property type="entry name" value="ThsB_TIR"/>
    <property type="match status" value="1"/>
</dbReference>
<dbReference type="AlphaFoldDB" id="A0A450X0N4"/>
<dbReference type="EMBL" id="CAADFM010000360">
    <property type="protein sequence ID" value="VFK22835.1"/>
    <property type="molecule type" value="Genomic_DNA"/>
</dbReference>
<dbReference type="EMBL" id="CAADFP010000373">
    <property type="protein sequence ID" value="VFK35426.1"/>
    <property type="molecule type" value="Genomic_DNA"/>
</dbReference>
<accession>A0A450X0N4</accession>
<reference evidence="3" key="1">
    <citation type="submission" date="2019-02" db="EMBL/GenBank/DDBJ databases">
        <authorList>
            <person name="Gruber-Vodicka R. H."/>
            <person name="Seah K. B. B."/>
        </authorList>
    </citation>
    <scope>NUCLEOTIDE SEQUENCE</scope>
    <source>
        <strain evidence="3">BECK_S312</strain>
        <strain evidence="4">BECK_S426</strain>
    </source>
</reference>
<gene>
    <name evidence="3" type="ORF">BECKLPF1236A_GA0070988_103602</name>
    <name evidence="4" type="ORF">BECKLPF1236C_GA0070990_103733</name>
</gene>
<feature type="region of interest" description="Disordered" evidence="1">
    <location>
        <begin position="164"/>
        <end position="183"/>
    </location>
</feature>